<dbReference type="GO" id="GO:0003755">
    <property type="term" value="F:peptidyl-prolyl cis-trans isomerase activity"/>
    <property type="evidence" value="ECO:0007669"/>
    <property type="project" value="UniProtKB-KW"/>
</dbReference>
<evidence type="ECO:0000256" key="3">
    <source>
        <dbReference type="ARBA" id="ARBA00023110"/>
    </source>
</evidence>
<feature type="chain" id="PRO_5029451269" evidence="7">
    <location>
        <begin position="24"/>
        <end position="312"/>
    </location>
</feature>
<evidence type="ECO:0000256" key="5">
    <source>
        <dbReference type="ARBA" id="ARBA00023235"/>
    </source>
</evidence>
<name>A0A7J0BL53_9BACT</name>
<dbReference type="InterPro" id="IPR050280">
    <property type="entry name" value="OMP_Chaperone_SurA"/>
</dbReference>
<dbReference type="Pfam" id="PF09312">
    <property type="entry name" value="SurA_N"/>
    <property type="match status" value="1"/>
</dbReference>
<keyword evidence="2" id="KW-0574">Periplasm</keyword>
<dbReference type="Proteomes" id="UP000503840">
    <property type="component" value="Unassembled WGS sequence"/>
</dbReference>
<dbReference type="Gene3D" id="3.10.50.40">
    <property type="match status" value="1"/>
</dbReference>
<keyword evidence="10" id="KW-1185">Reference proteome</keyword>
<dbReference type="PROSITE" id="PS50198">
    <property type="entry name" value="PPIC_PPIASE_2"/>
    <property type="match status" value="1"/>
</dbReference>
<dbReference type="EMBL" id="BLVO01000013">
    <property type="protein sequence ID" value="GFM33981.1"/>
    <property type="molecule type" value="Genomic_DNA"/>
</dbReference>
<evidence type="ECO:0000256" key="4">
    <source>
        <dbReference type="ARBA" id="ARBA00023186"/>
    </source>
</evidence>
<dbReference type="InterPro" id="IPR046357">
    <property type="entry name" value="PPIase_dom_sf"/>
</dbReference>
<evidence type="ECO:0000313" key="9">
    <source>
        <dbReference type="EMBL" id="GFM33981.1"/>
    </source>
</evidence>
<dbReference type="SUPFAM" id="SSF54534">
    <property type="entry name" value="FKBP-like"/>
    <property type="match status" value="1"/>
</dbReference>
<evidence type="ECO:0000256" key="2">
    <source>
        <dbReference type="ARBA" id="ARBA00022764"/>
    </source>
</evidence>
<gene>
    <name evidence="9" type="primary">prsA_1</name>
    <name evidence="9" type="ORF">DSM101010T_23460</name>
</gene>
<proteinExistence type="predicted"/>
<protein>
    <submittedName>
        <fullName evidence="9">Foldase protein PrsA</fullName>
    </submittedName>
</protein>
<dbReference type="PANTHER" id="PTHR47637:SF1">
    <property type="entry name" value="CHAPERONE SURA"/>
    <property type="match status" value="1"/>
</dbReference>
<keyword evidence="4" id="KW-0143">Chaperone</keyword>
<dbReference type="InterPro" id="IPR015391">
    <property type="entry name" value="SurA_N"/>
</dbReference>
<organism evidence="9 10">
    <name type="scientific">Desulfovibrio subterraneus</name>
    <dbReference type="NCBI Taxonomy" id="2718620"/>
    <lineage>
        <taxon>Bacteria</taxon>
        <taxon>Pseudomonadati</taxon>
        <taxon>Thermodesulfobacteriota</taxon>
        <taxon>Desulfovibrionia</taxon>
        <taxon>Desulfovibrionales</taxon>
        <taxon>Desulfovibrionaceae</taxon>
        <taxon>Desulfovibrio</taxon>
    </lineage>
</organism>
<keyword evidence="5 6" id="KW-0413">Isomerase</keyword>
<evidence type="ECO:0000256" key="1">
    <source>
        <dbReference type="ARBA" id="ARBA00022729"/>
    </source>
</evidence>
<accession>A0A7J0BL53</accession>
<keyword evidence="3 6" id="KW-0697">Rotamase</keyword>
<evidence type="ECO:0000256" key="7">
    <source>
        <dbReference type="SAM" id="SignalP"/>
    </source>
</evidence>
<dbReference type="Pfam" id="PF13145">
    <property type="entry name" value="Rotamase_2"/>
    <property type="match status" value="1"/>
</dbReference>
<feature type="signal peptide" evidence="7">
    <location>
        <begin position="1"/>
        <end position="23"/>
    </location>
</feature>
<evidence type="ECO:0000259" key="8">
    <source>
        <dbReference type="PROSITE" id="PS50198"/>
    </source>
</evidence>
<sequence length="312" mass="34990">MRAFCACSILACVLFLSAGIAGAETVFNKIVAVVNGSIITQYDVQEAVAPELLKTGLSRKNPGDADRIHAIERKVLDAMITDELFTQEAERYQLTVKDTEVENEIRKMAQRSNMTLEQVKEQMKADGVSYDMLFGKVRKNIVRSRLISYMVSRKVVVTKEDVQAYYDEHKSEFTSERKVTVKMLVFAPNADKEKPLGMIREGKLSFEDAVKMFSVGPAKDNGGLLGDLAWKDLSSTWREALEPLSAGQVAEPFEQEGATIVLKLDKATSGDMLPLEDVYSTIENTLRQPMLESRFEEYTTKLREKAVVKINL</sequence>
<dbReference type="Gene3D" id="1.10.4030.10">
    <property type="entry name" value="Porin chaperone SurA, peptide-binding domain"/>
    <property type="match status" value="1"/>
</dbReference>
<comment type="caution">
    <text evidence="9">The sequence shown here is derived from an EMBL/GenBank/DDBJ whole genome shotgun (WGS) entry which is preliminary data.</text>
</comment>
<dbReference type="InterPro" id="IPR000297">
    <property type="entry name" value="PPIase_PpiC"/>
</dbReference>
<feature type="domain" description="PpiC" evidence="8">
    <location>
        <begin position="176"/>
        <end position="266"/>
    </location>
</feature>
<evidence type="ECO:0000313" key="10">
    <source>
        <dbReference type="Proteomes" id="UP000503840"/>
    </source>
</evidence>
<evidence type="ECO:0000256" key="6">
    <source>
        <dbReference type="PROSITE-ProRule" id="PRU00278"/>
    </source>
</evidence>
<dbReference type="InterPro" id="IPR027304">
    <property type="entry name" value="Trigger_fact/SurA_dom_sf"/>
</dbReference>
<dbReference type="AlphaFoldDB" id="A0A7J0BL53"/>
<dbReference type="PANTHER" id="PTHR47637">
    <property type="entry name" value="CHAPERONE SURA"/>
    <property type="match status" value="1"/>
</dbReference>
<keyword evidence="1 7" id="KW-0732">Signal</keyword>
<dbReference type="SUPFAM" id="SSF109998">
    <property type="entry name" value="Triger factor/SurA peptide-binding domain-like"/>
    <property type="match status" value="1"/>
</dbReference>
<reference evidence="9 10" key="1">
    <citation type="submission" date="2020-05" db="EMBL/GenBank/DDBJ databases">
        <title>Draft genome sequence of Desulfovibrio sp. strain HN2T.</title>
        <authorList>
            <person name="Ueno A."/>
            <person name="Tamazawa S."/>
            <person name="Tamamura S."/>
            <person name="Murakami T."/>
            <person name="Kiyama T."/>
            <person name="Inomata H."/>
            <person name="Amano Y."/>
            <person name="Miyakawa K."/>
            <person name="Tamaki H."/>
            <person name="Naganuma T."/>
            <person name="Kaneko K."/>
        </authorList>
    </citation>
    <scope>NUCLEOTIDE SEQUENCE [LARGE SCALE GENOMIC DNA]</scope>
    <source>
        <strain evidence="9 10">HN2</strain>
    </source>
</reference>